<dbReference type="InterPro" id="IPR036291">
    <property type="entry name" value="NAD(P)-bd_dom_sf"/>
</dbReference>
<dbReference type="PROSITE" id="PS00061">
    <property type="entry name" value="ADH_SHORT"/>
    <property type="match status" value="1"/>
</dbReference>
<gene>
    <name evidence="3" type="ORF">BJX67DRAFT_388747</name>
</gene>
<comment type="caution">
    <text evidence="3">The sequence shown here is derived from an EMBL/GenBank/DDBJ whole genome shotgun (WGS) entry which is preliminary data.</text>
</comment>
<evidence type="ECO:0000313" key="3">
    <source>
        <dbReference type="EMBL" id="KAL2866051.1"/>
    </source>
</evidence>
<reference evidence="3 4" key="1">
    <citation type="submission" date="2024-07" db="EMBL/GenBank/DDBJ databases">
        <title>Section-level genome sequencing and comparative genomics of Aspergillus sections Usti and Cavernicolus.</title>
        <authorList>
            <consortium name="Lawrence Berkeley National Laboratory"/>
            <person name="Nybo J.L."/>
            <person name="Vesth T.C."/>
            <person name="Theobald S."/>
            <person name="Frisvad J.C."/>
            <person name="Larsen T.O."/>
            <person name="Kjaerboelling I."/>
            <person name="Rothschild-Mancinelli K."/>
            <person name="Lyhne E.K."/>
            <person name="Kogle M.E."/>
            <person name="Barry K."/>
            <person name="Clum A."/>
            <person name="Na H."/>
            <person name="Ledsgaard L."/>
            <person name="Lin J."/>
            <person name="Lipzen A."/>
            <person name="Kuo A."/>
            <person name="Riley R."/>
            <person name="Mondo S."/>
            <person name="Labutti K."/>
            <person name="Haridas S."/>
            <person name="Pangalinan J."/>
            <person name="Salamov A.A."/>
            <person name="Simmons B.A."/>
            <person name="Magnuson J.K."/>
            <person name="Chen J."/>
            <person name="Drula E."/>
            <person name="Henrissat B."/>
            <person name="Wiebenga A."/>
            <person name="Lubbers R.J."/>
            <person name="Gomes A.C."/>
            <person name="Macurrencykelacurrency M.R."/>
            <person name="Stajich J."/>
            <person name="Grigoriev I.V."/>
            <person name="Mortensen U.H."/>
            <person name="De Vries R.P."/>
            <person name="Baker S.E."/>
            <person name="Andersen M.R."/>
        </authorList>
    </citation>
    <scope>NUCLEOTIDE SEQUENCE [LARGE SCALE GENOMIC DNA]</scope>
    <source>
        <strain evidence="3 4">CBS 449.75</strain>
    </source>
</reference>
<comment type="similarity">
    <text evidence="1">Belongs to the short-chain dehydrogenases/reductases (SDR) family.</text>
</comment>
<name>A0ABR4LNP0_9EURO</name>
<dbReference type="GeneID" id="98149466"/>
<evidence type="ECO:0000256" key="1">
    <source>
        <dbReference type="ARBA" id="ARBA00006484"/>
    </source>
</evidence>
<dbReference type="Proteomes" id="UP001610432">
    <property type="component" value="Unassembled WGS sequence"/>
</dbReference>
<keyword evidence="4" id="KW-1185">Reference proteome</keyword>
<keyword evidence="2" id="KW-0521">NADP</keyword>
<dbReference type="PRINTS" id="PR00081">
    <property type="entry name" value="GDHRDH"/>
</dbReference>
<dbReference type="SUPFAM" id="SSF51735">
    <property type="entry name" value="NAD(P)-binding Rossmann-fold domains"/>
    <property type="match status" value="1"/>
</dbReference>
<dbReference type="PANTHER" id="PTHR42760">
    <property type="entry name" value="SHORT-CHAIN DEHYDROGENASES/REDUCTASES FAMILY MEMBER"/>
    <property type="match status" value="1"/>
</dbReference>
<accession>A0ABR4LNP0</accession>
<dbReference type="RefSeq" id="XP_070885030.1">
    <property type="nucleotide sequence ID" value="XM_071034394.1"/>
</dbReference>
<sequence>MTITQDYYAGRVYVVTGGASGIGLAVTRMLLKLSATVHVLDVSKEIYLDGEEHTGKLYFYPETDITSRESVSKVFKRIIETSSAIDGVVNNAGISLFSPTLIEPDDHYNKIMSINVGGVWNVGTAYLQYVLDNYPHIGADGKGGGSMVNIGSSASVQGLPKIAVYCASKHAVLGLTRSWARDFAGKGVRVNCVAPGFTDTPLFRAGRKDLPEIDEHIKAVPLGRPGTPDEIAEMVLFLLGNASSYVTGQVLPINGGLH</sequence>
<evidence type="ECO:0000256" key="2">
    <source>
        <dbReference type="ARBA" id="ARBA00022857"/>
    </source>
</evidence>
<dbReference type="PANTHER" id="PTHR42760:SF45">
    <property type="entry name" value="SHORT CHAIN DEHYDROGENASE_REDUCTASE FAMILY PROTEIN, PUTATIVE (AFU_ORTHOLOGUE AFUA_3G09150)-RELATED"/>
    <property type="match status" value="1"/>
</dbReference>
<protein>
    <submittedName>
        <fullName evidence="3">Uncharacterized protein</fullName>
    </submittedName>
</protein>
<dbReference type="Pfam" id="PF13561">
    <property type="entry name" value="adh_short_C2"/>
    <property type="match status" value="1"/>
</dbReference>
<evidence type="ECO:0000313" key="4">
    <source>
        <dbReference type="Proteomes" id="UP001610432"/>
    </source>
</evidence>
<proteinExistence type="inferred from homology"/>
<dbReference type="InterPro" id="IPR002347">
    <property type="entry name" value="SDR_fam"/>
</dbReference>
<dbReference type="Gene3D" id="3.40.50.720">
    <property type="entry name" value="NAD(P)-binding Rossmann-like Domain"/>
    <property type="match status" value="1"/>
</dbReference>
<dbReference type="PRINTS" id="PR00080">
    <property type="entry name" value="SDRFAMILY"/>
</dbReference>
<organism evidence="3 4">
    <name type="scientific">Aspergillus lucknowensis</name>
    <dbReference type="NCBI Taxonomy" id="176173"/>
    <lineage>
        <taxon>Eukaryota</taxon>
        <taxon>Fungi</taxon>
        <taxon>Dikarya</taxon>
        <taxon>Ascomycota</taxon>
        <taxon>Pezizomycotina</taxon>
        <taxon>Eurotiomycetes</taxon>
        <taxon>Eurotiomycetidae</taxon>
        <taxon>Eurotiales</taxon>
        <taxon>Aspergillaceae</taxon>
        <taxon>Aspergillus</taxon>
        <taxon>Aspergillus subgen. Nidulantes</taxon>
    </lineage>
</organism>
<dbReference type="InterPro" id="IPR020904">
    <property type="entry name" value="Sc_DH/Rdtase_CS"/>
</dbReference>
<dbReference type="EMBL" id="JBFXLQ010000027">
    <property type="protein sequence ID" value="KAL2866051.1"/>
    <property type="molecule type" value="Genomic_DNA"/>
</dbReference>
<dbReference type="CDD" id="cd05233">
    <property type="entry name" value="SDR_c"/>
    <property type="match status" value="1"/>
</dbReference>